<name>A0A1L7WYR3_9HELO</name>
<gene>
    <name evidence="2" type="ORF">PAC_07803</name>
</gene>
<organism evidence="2 3">
    <name type="scientific">Phialocephala subalpina</name>
    <dbReference type="NCBI Taxonomy" id="576137"/>
    <lineage>
        <taxon>Eukaryota</taxon>
        <taxon>Fungi</taxon>
        <taxon>Dikarya</taxon>
        <taxon>Ascomycota</taxon>
        <taxon>Pezizomycotina</taxon>
        <taxon>Leotiomycetes</taxon>
        <taxon>Helotiales</taxon>
        <taxon>Mollisiaceae</taxon>
        <taxon>Phialocephala</taxon>
        <taxon>Phialocephala fortinii species complex</taxon>
    </lineage>
</organism>
<evidence type="ECO:0008006" key="4">
    <source>
        <dbReference type="Google" id="ProtNLM"/>
    </source>
</evidence>
<dbReference type="GO" id="GO:0003676">
    <property type="term" value="F:nucleic acid binding"/>
    <property type="evidence" value="ECO:0007669"/>
    <property type="project" value="InterPro"/>
</dbReference>
<protein>
    <recommendedName>
        <fullName evidence="4">RRM domain-containing protein</fullName>
    </recommendedName>
</protein>
<dbReference type="InterPro" id="IPR035979">
    <property type="entry name" value="RBD_domain_sf"/>
</dbReference>
<evidence type="ECO:0000313" key="3">
    <source>
        <dbReference type="Proteomes" id="UP000184330"/>
    </source>
</evidence>
<dbReference type="EMBL" id="FJOG01000011">
    <property type="protein sequence ID" value="CZR57913.1"/>
    <property type="molecule type" value="Genomic_DNA"/>
</dbReference>
<dbReference type="Proteomes" id="UP000184330">
    <property type="component" value="Unassembled WGS sequence"/>
</dbReference>
<proteinExistence type="predicted"/>
<dbReference type="AlphaFoldDB" id="A0A1L7WYR3"/>
<accession>A0A1L7WYR3</accession>
<dbReference type="SUPFAM" id="SSF54928">
    <property type="entry name" value="RNA-binding domain, RBD"/>
    <property type="match status" value="1"/>
</dbReference>
<keyword evidence="3" id="KW-1185">Reference proteome</keyword>
<evidence type="ECO:0000256" key="1">
    <source>
        <dbReference type="SAM" id="MobiDB-lite"/>
    </source>
</evidence>
<feature type="region of interest" description="Disordered" evidence="1">
    <location>
        <begin position="1"/>
        <end position="52"/>
    </location>
</feature>
<sequence>MFQEKDELEIGPQGPDQSAGPGFGSGTTTIGNFRVPEVRDYTGEDFDGSHSESGFELYCRPLGYKSKAFISDPGSESPSNPVNNQPSRAALLTFLDRQAPNVTFAGSLPSFADRNQKQLKPKVMVRDIPRDRDYEDIQALFESYNGFRQDGSLFFPQPKSDKISGDFHFQNWDDAVQAYKAFRKGTWFRDEKIKCHCFPPGAEFEPQQQEIRANSERPAIEDGSVGRTQFKRYVGPMAENVMSVRRITKEQYPRASNEEICHLFILEQFKWLDINFDDIRELGEIFESVEALENEYIGDPTTRRTRDSLLLRPIRHQITHRLRTGLHASVDFAKIGQFISTNKPDGIKAIHEEFLHFKEEYMLSNPAMYGGAEGEMSEDIEFEAADGILDDDILEDEKDIGLEEDTMDEVMMGVEEPRCEVEEDLKVDGVDTEGQIVEDTNIEREIMVGEMGASTVDPLSTSTLQDILVTSQLLY</sequence>
<reference evidence="2 3" key="1">
    <citation type="submission" date="2016-03" db="EMBL/GenBank/DDBJ databases">
        <authorList>
            <person name="Ploux O."/>
        </authorList>
    </citation>
    <scope>NUCLEOTIDE SEQUENCE [LARGE SCALE GENOMIC DNA]</scope>
    <source>
        <strain evidence="2 3">UAMH 11012</strain>
    </source>
</reference>
<feature type="compositionally biased region" description="Basic and acidic residues" evidence="1">
    <location>
        <begin position="36"/>
        <end position="50"/>
    </location>
</feature>
<evidence type="ECO:0000313" key="2">
    <source>
        <dbReference type="EMBL" id="CZR57913.1"/>
    </source>
</evidence>